<gene>
    <name evidence="2" type="ORF">CC80DRAFT_498582</name>
</gene>
<protein>
    <submittedName>
        <fullName evidence="2">Uncharacterized protein</fullName>
    </submittedName>
</protein>
<feature type="compositionally biased region" description="Acidic residues" evidence="1">
    <location>
        <begin position="310"/>
        <end position="320"/>
    </location>
</feature>
<organism evidence="2 3">
    <name type="scientific">Byssothecium circinans</name>
    <dbReference type="NCBI Taxonomy" id="147558"/>
    <lineage>
        <taxon>Eukaryota</taxon>
        <taxon>Fungi</taxon>
        <taxon>Dikarya</taxon>
        <taxon>Ascomycota</taxon>
        <taxon>Pezizomycotina</taxon>
        <taxon>Dothideomycetes</taxon>
        <taxon>Pleosporomycetidae</taxon>
        <taxon>Pleosporales</taxon>
        <taxon>Massarineae</taxon>
        <taxon>Massarinaceae</taxon>
        <taxon>Byssothecium</taxon>
    </lineage>
</organism>
<dbReference type="EMBL" id="ML976977">
    <property type="protein sequence ID" value="KAF1963387.1"/>
    <property type="molecule type" value="Genomic_DNA"/>
</dbReference>
<dbReference type="Proteomes" id="UP000800035">
    <property type="component" value="Unassembled WGS sequence"/>
</dbReference>
<reference evidence="2" key="1">
    <citation type="journal article" date="2020" name="Stud. Mycol.">
        <title>101 Dothideomycetes genomes: a test case for predicting lifestyles and emergence of pathogens.</title>
        <authorList>
            <person name="Haridas S."/>
            <person name="Albert R."/>
            <person name="Binder M."/>
            <person name="Bloem J."/>
            <person name="Labutti K."/>
            <person name="Salamov A."/>
            <person name="Andreopoulos B."/>
            <person name="Baker S."/>
            <person name="Barry K."/>
            <person name="Bills G."/>
            <person name="Bluhm B."/>
            <person name="Cannon C."/>
            <person name="Castanera R."/>
            <person name="Culley D."/>
            <person name="Daum C."/>
            <person name="Ezra D."/>
            <person name="Gonzalez J."/>
            <person name="Henrissat B."/>
            <person name="Kuo A."/>
            <person name="Liang C."/>
            <person name="Lipzen A."/>
            <person name="Lutzoni F."/>
            <person name="Magnuson J."/>
            <person name="Mondo S."/>
            <person name="Nolan M."/>
            <person name="Ohm R."/>
            <person name="Pangilinan J."/>
            <person name="Park H.-J."/>
            <person name="Ramirez L."/>
            <person name="Alfaro M."/>
            <person name="Sun H."/>
            <person name="Tritt A."/>
            <person name="Yoshinaga Y."/>
            <person name="Zwiers L.-H."/>
            <person name="Turgeon B."/>
            <person name="Goodwin S."/>
            <person name="Spatafora J."/>
            <person name="Crous P."/>
            <person name="Grigoriev I."/>
        </authorList>
    </citation>
    <scope>NUCLEOTIDE SEQUENCE</scope>
    <source>
        <strain evidence="2">CBS 675.92</strain>
    </source>
</reference>
<feature type="region of interest" description="Disordered" evidence="1">
    <location>
        <begin position="20"/>
        <end position="70"/>
    </location>
</feature>
<evidence type="ECO:0000313" key="3">
    <source>
        <dbReference type="Proteomes" id="UP000800035"/>
    </source>
</evidence>
<proteinExistence type="predicted"/>
<evidence type="ECO:0000256" key="1">
    <source>
        <dbReference type="SAM" id="MobiDB-lite"/>
    </source>
</evidence>
<feature type="region of interest" description="Disordered" evidence="1">
    <location>
        <begin position="301"/>
        <end position="340"/>
    </location>
</feature>
<accession>A0A6A5UQN1</accession>
<name>A0A6A5UQN1_9PLEO</name>
<sequence length="365" mass="40725">MPPHRNNCNDNIRRGRRWASCAVPIPPPPGHFDDSSDFDSGSEQEEVQQHAPSTPPHIKHLPISPNEDNRECDGLLRNVNPRRRDIQGRPVWTSCAVPVRPPPGYYSGDSDSDSDSERVVRNGSPISYADNMPTQGFPPDLFDPDNIIHSSVLAEQGNDYVAARTERTVPVYDALDHLFNTNRSARREFLAQTGGDFTLARRIAQEMLSDGDGATTTTGRIASLPVSPSRKATDALNKYSEAENQRYCRMQQEVMILRATVRELGAQRRIFKREASALKENLAAQGTQVLALLDPDRAGATAEENHDMDKEENEELDGEGGELNGVSEDEDEGSSEVDYNQEMRLLNMEAVWAREELEKVLQDLE</sequence>
<feature type="compositionally biased region" description="Acidic residues" evidence="1">
    <location>
        <begin position="35"/>
        <end position="46"/>
    </location>
</feature>
<dbReference type="AlphaFoldDB" id="A0A6A5UQN1"/>
<evidence type="ECO:0000313" key="2">
    <source>
        <dbReference type="EMBL" id="KAF1963387.1"/>
    </source>
</evidence>
<keyword evidence="3" id="KW-1185">Reference proteome</keyword>
<feature type="region of interest" description="Disordered" evidence="1">
    <location>
        <begin position="100"/>
        <end position="119"/>
    </location>
</feature>